<dbReference type="CDD" id="cd00082">
    <property type="entry name" value="HisKA"/>
    <property type="match status" value="1"/>
</dbReference>
<evidence type="ECO:0000256" key="4">
    <source>
        <dbReference type="SAM" id="Phobius"/>
    </source>
</evidence>
<feature type="transmembrane region" description="Helical" evidence="4">
    <location>
        <begin position="134"/>
        <end position="154"/>
    </location>
</feature>
<dbReference type="EMBL" id="NVWI01000002">
    <property type="protein sequence ID" value="PCJ42592.1"/>
    <property type="molecule type" value="Genomic_DNA"/>
</dbReference>
<dbReference type="Pfam" id="PF00512">
    <property type="entry name" value="HisKA"/>
    <property type="match status" value="1"/>
</dbReference>
<evidence type="ECO:0000256" key="2">
    <source>
        <dbReference type="ARBA" id="ARBA00012438"/>
    </source>
</evidence>
<feature type="transmembrane region" description="Helical" evidence="4">
    <location>
        <begin position="160"/>
        <end position="181"/>
    </location>
</feature>
<comment type="catalytic activity">
    <reaction evidence="1">
        <text>ATP + protein L-histidine = ADP + protein N-phospho-L-histidine.</text>
        <dbReference type="EC" id="2.7.13.3"/>
    </reaction>
</comment>
<reference evidence="7" key="1">
    <citation type="submission" date="2017-08" db="EMBL/GenBank/DDBJ databases">
        <title>A dynamic microbial community with high functional redundancy inhabits the cold, oxic subseafloor aquifer.</title>
        <authorList>
            <person name="Tully B.J."/>
            <person name="Wheat C.G."/>
            <person name="Glazer B.T."/>
            <person name="Huber J.A."/>
        </authorList>
    </citation>
    <scope>NUCLEOTIDE SEQUENCE [LARGE SCALE GENOMIC DNA]</scope>
</reference>
<dbReference type="InterPro" id="IPR005467">
    <property type="entry name" value="His_kinase_dom"/>
</dbReference>
<dbReference type="InterPro" id="IPR003594">
    <property type="entry name" value="HATPase_dom"/>
</dbReference>
<sequence>MLTPRAVSIDDERRQQNNQIFNIYGLYRLLLSLILLVSYLFTSDLNFLGSIDPDLYFKTSIFYISFNALIIFRGFLPKLEKIENLQYLAVTIIDIILLITISYACGGVATGMAHLIIVPISAGSMLFQNRMGTFLAAVGTLTAFYSEFYLNFTLDRVEDFYVQVGLLGLTLFAISLILQYLGGKIQKNEMLALRQAEDLQSLEEMNYQIIQRMHTGIIVVNSNGDLLNSNNSAIKLLTQDGKEEQLLELPEKLANELRLWQADNNYISDPVTFNDSSPEVQASFSYLQPEKKSSVLIFLENYSKLSSRAQQLKLISLGRLTASIAHEIRNPLGAISHAGQLLEESPAITPADKRLLEIIETHSKRVNSIINNILGLSRNQDMAPELISLNDWLENFVDKFTASYIDKVHIELKLDEEAILIRFNSSQLEQVLTNLCENGIRYSLEETSQAKIYIRSTLHSNTQIPTLEIIDNGPGIKADDVENIFEPFFTTESSGTGLGLFICKEICEAYQAQISYHRIDDKTCFRIRFSHPEQSIL</sequence>
<feature type="domain" description="Histidine kinase" evidence="5">
    <location>
        <begin position="323"/>
        <end position="533"/>
    </location>
</feature>
<dbReference type="PANTHER" id="PTHR43065:SF52">
    <property type="entry name" value="SENSOR PROTEIN KINASE PILS"/>
    <property type="match status" value="1"/>
</dbReference>
<dbReference type="InterPro" id="IPR004358">
    <property type="entry name" value="Sig_transdc_His_kin-like_C"/>
</dbReference>
<evidence type="ECO:0000313" key="7">
    <source>
        <dbReference type="Proteomes" id="UP000228987"/>
    </source>
</evidence>
<evidence type="ECO:0000313" key="6">
    <source>
        <dbReference type="EMBL" id="PCJ42592.1"/>
    </source>
</evidence>
<evidence type="ECO:0000256" key="3">
    <source>
        <dbReference type="ARBA" id="ARBA00022553"/>
    </source>
</evidence>
<keyword evidence="3" id="KW-0597">Phosphoprotein</keyword>
<dbReference type="Gene3D" id="1.10.287.130">
    <property type="match status" value="1"/>
</dbReference>
<organism evidence="6 7">
    <name type="scientific">SAR86 cluster bacterium</name>
    <dbReference type="NCBI Taxonomy" id="2030880"/>
    <lineage>
        <taxon>Bacteria</taxon>
        <taxon>Pseudomonadati</taxon>
        <taxon>Pseudomonadota</taxon>
        <taxon>Gammaproteobacteria</taxon>
        <taxon>SAR86 cluster</taxon>
    </lineage>
</organism>
<dbReference type="PANTHER" id="PTHR43065">
    <property type="entry name" value="SENSOR HISTIDINE KINASE"/>
    <property type="match status" value="1"/>
</dbReference>
<dbReference type="InterPro" id="IPR036097">
    <property type="entry name" value="HisK_dim/P_sf"/>
</dbReference>
<evidence type="ECO:0000259" key="5">
    <source>
        <dbReference type="PROSITE" id="PS50109"/>
    </source>
</evidence>
<proteinExistence type="predicted"/>
<dbReference type="PRINTS" id="PR00344">
    <property type="entry name" value="BCTRLSENSOR"/>
</dbReference>
<dbReference type="CDD" id="cd00075">
    <property type="entry name" value="HATPase"/>
    <property type="match status" value="1"/>
</dbReference>
<dbReference type="InterPro" id="IPR003661">
    <property type="entry name" value="HisK_dim/P_dom"/>
</dbReference>
<dbReference type="InterPro" id="IPR036890">
    <property type="entry name" value="HATPase_C_sf"/>
</dbReference>
<dbReference type="SUPFAM" id="SSF47384">
    <property type="entry name" value="Homodimeric domain of signal transducing histidine kinase"/>
    <property type="match status" value="1"/>
</dbReference>
<dbReference type="Proteomes" id="UP000228987">
    <property type="component" value="Unassembled WGS sequence"/>
</dbReference>
<name>A0A2A5CFP2_9GAMM</name>
<protein>
    <recommendedName>
        <fullName evidence="2">histidine kinase</fullName>
        <ecNumber evidence="2">2.7.13.3</ecNumber>
    </recommendedName>
</protein>
<evidence type="ECO:0000256" key="1">
    <source>
        <dbReference type="ARBA" id="ARBA00000085"/>
    </source>
</evidence>
<dbReference type="Pfam" id="PF25323">
    <property type="entry name" value="6TM_PilS"/>
    <property type="match status" value="1"/>
</dbReference>
<comment type="caution">
    <text evidence="6">The sequence shown here is derived from an EMBL/GenBank/DDBJ whole genome shotgun (WGS) entry which is preliminary data.</text>
</comment>
<feature type="transmembrane region" description="Helical" evidence="4">
    <location>
        <begin position="55"/>
        <end position="75"/>
    </location>
</feature>
<dbReference type="EC" id="2.7.13.3" evidence="2"/>
<keyword evidence="4" id="KW-0472">Membrane</keyword>
<gene>
    <name evidence="6" type="ORF">COA71_03510</name>
</gene>
<keyword evidence="4" id="KW-1133">Transmembrane helix</keyword>
<feature type="transmembrane region" description="Helical" evidence="4">
    <location>
        <begin position="21"/>
        <end position="43"/>
    </location>
</feature>
<accession>A0A2A5CFP2</accession>
<dbReference type="AlphaFoldDB" id="A0A2A5CFP2"/>
<dbReference type="GO" id="GO:0000155">
    <property type="term" value="F:phosphorelay sensor kinase activity"/>
    <property type="evidence" value="ECO:0007669"/>
    <property type="project" value="InterPro"/>
</dbReference>
<dbReference type="SMART" id="SM00387">
    <property type="entry name" value="HATPase_c"/>
    <property type="match status" value="1"/>
</dbReference>
<dbReference type="Pfam" id="PF02518">
    <property type="entry name" value="HATPase_c"/>
    <property type="match status" value="1"/>
</dbReference>
<dbReference type="Gene3D" id="3.30.565.10">
    <property type="entry name" value="Histidine kinase-like ATPase, C-terminal domain"/>
    <property type="match status" value="1"/>
</dbReference>
<dbReference type="SMART" id="SM00388">
    <property type="entry name" value="HisKA"/>
    <property type="match status" value="1"/>
</dbReference>
<keyword evidence="4" id="KW-0812">Transmembrane</keyword>
<dbReference type="PROSITE" id="PS50109">
    <property type="entry name" value="HIS_KIN"/>
    <property type="match status" value="1"/>
</dbReference>
<dbReference type="SUPFAM" id="SSF55874">
    <property type="entry name" value="ATPase domain of HSP90 chaperone/DNA topoisomerase II/histidine kinase"/>
    <property type="match status" value="1"/>
</dbReference>